<reference evidence="2" key="1">
    <citation type="submission" date="2022-11" db="UniProtKB">
        <authorList>
            <consortium name="WormBaseParasite"/>
        </authorList>
    </citation>
    <scope>IDENTIFICATION</scope>
</reference>
<organism evidence="1 2">
    <name type="scientific">Panagrolaimus sp. PS1159</name>
    <dbReference type="NCBI Taxonomy" id="55785"/>
    <lineage>
        <taxon>Eukaryota</taxon>
        <taxon>Metazoa</taxon>
        <taxon>Ecdysozoa</taxon>
        <taxon>Nematoda</taxon>
        <taxon>Chromadorea</taxon>
        <taxon>Rhabditida</taxon>
        <taxon>Tylenchina</taxon>
        <taxon>Panagrolaimomorpha</taxon>
        <taxon>Panagrolaimoidea</taxon>
        <taxon>Panagrolaimidae</taxon>
        <taxon>Panagrolaimus</taxon>
    </lineage>
</organism>
<sequence length="310" mass="35695">GTLRLGDEAYPKRRRVGMGFGERKAHFLAIRPKPKYATWIGRKKDFLAIRPKPKYATWIGRKKGIIEAKARPKPNDAAATVITDQSMFPDHSVRAHTKYNDKEEQPHKGNEMTKDKTEIDKPGGEKVERTGEEGKKKIETTTNKDEKKEKAPKPAKKDEKKKYHVVQNINFLSPLKPDGQPFWCGDIEEVNDEDLPVDMDILEKICSGEKMLCQRPFNKIEFSPFGQIAAMKADDVLFVRNTMLFANTVESVISLQPEDDKKKKLPPALPYKLKWSDQVRVIMFHPTVRTAHNLEKSWVEQFHMVTRDKK</sequence>
<proteinExistence type="predicted"/>
<name>A0AC35GN00_9BILA</name>
<dbReference type="Proteomes" id="UP000887580">
    <property type="component" value="Unplaced"/>
</dbReference>
<evidence type="ECO:0000313" key="1">
    <source>
        <dbReference type="Proteomes" id="UP000887580"/>
    </source>
</evidence>
<accession>A0AC35GN00</accession>
<dbReference type="WBParaSite" id="PS1159_v2.g6776.t2">
    <property type="protein sequence ID" value="PS1159_v2.g6776.t2"/>
    <property type="gene ID" value="PS1159_v2.g6776"/>
</dbReference>
<evidence type="ECO:0000313" key="2">
    <source>
        <dbReference type="WBParaSite" id="PS1159_v2.g6776.t2"/>
    </source>
</evidence>
<protein>
    <submittedName>
        <fullName evidence="2">RNA helicase</fullName>
    </submittedName>
</protein>